<gene>
    <name evidence="1" type="ORF">VchoM_03183</name>
</gene>
<dbReference type="HOGENOM" id="CLU_3259493_0_0_6"/>
<sequence>MIKVTLVMGRLRETSLRQINNKSKQKEPQLLWLFLLVSSSAL</sequence>
<reference evidence="1" key="2">
    <citation type="submission" date="2008-07" db="EMBL/GenBank/DDBJ databases">
        <authorList>
            <consortium name="Broad Institute Genome Sequencing Platform"/>
            <person name="Colwell R."/>
            <person name="Grim C.J."/>
            <person name="Young S."/>
            <person name="Jaffe D."/>
            <person name="Gnerre S."/>
            <person name="Berlin A."/>
            <person name="Heiman D."/>
            <person name="Hepburn T."/>
            <person name="Shea T."/>
            <person name="Sykes S."/>
            <person name="Alvarado L."/>
            <person name="Kodira C."/>
            <person name="Heidelberg J."/>
            <person name="Lander E."/>
            <person name="Galagan J."/>
            <person name="Nusbaum C."/>
            <person name="Birren B."/>
        </authorList>
    </citation>
    <scope>NUCLEOTIDE SEQUENCE [LARGE SCALE GENOMIC DNA]</scope>
    <source>
        <strain evidence="1">MO10</strain>
    </source>
</reference>
<dbReference type="EMBL" id="DS990138">
    <property type="protein sequence ID" value="EET25156.1"/>
    <property type="molecule type" value="Genomic_DNA"/>
</dbReference>
<dbReference type="Proteomes" id="UP000004687">
    <property type="component" value="Unassembled WGS sequence"/>
</dbReference>
<reference evidence="1" key="1">
    <citation type="submission" date="2005-09" db="EMBL/GenBank/DDBJ databases">
        <title>Annotation of Vibrio cholerae MO10.</title>
        <authorList>
            <person name="Colwell R."/>
            <person name="Grim C.J."/>
            <person name="Young S."/>
            <person name="Jaffe D."/>
            <person name="Gnerre S."/>
            <person name="Berlin A."/>
            <person name="Heiman D."/>
            <person name="Hepburn T."/>
            <person name="Shea T."/>
            <person name="Sykes S."/>
            <person name="Yandava C."/>
            <person name="Alvarado L."/>
            <person name="Kodira C."/>
            <person name="Borodovsky M."/>
            <person name="Heidelberg J."/>
            <person name="Lander E."/>
            <person name="Galagan J."/>
            <person name="Nusbaum C."/>
            <person name="Birren B."/>
        </authorList>
    </citation>
    <scope>NUCLEOTIDE SEQUENCE [LARGE SCALE GENOMIC DNA]</scope>
    <source>
        <strain evidence="1">MO10</strain>
    </source>
</reference>
<accession>A0A0X1L3P3</accession>
<evidence type="ECO:0000313" key="1">
    <source>
        <dbReference type="EMBL" id="EET25156.1"/>
    </source>
</evidence>
<dbReference type="AlphaFoldDB" id="A0A0X1L3P3"/>
<organism evidence="1">
    <name type="scientific">Vibrio cholerae (strain MO10)</name>
    <dbReference type="NCBI Taxonomy" id="345072"/>
    <lineage>
        <taxon>Bacteria</taxon>
        <taxon>Pseudomonadati</taxon>
        <taxon>Pseudomonadota</taxon>
        <taxon>Gammaproteobacteria</taxon>
        <taxon>Vibrionales</taxon>
        <taxon>Vibrionaceae</taxon>
        <taxon>Vibrio</taxon>
    </lineage>
</organism>
<name>A0A0X1L3P3_VIBCO</name>
<proteinExistence type="predicted"/>
<protein>
    <submittedName>
        <fullName evidence="1">Uncharacterized protein</fullName>
    </submittedName>
</protein>